<evidence type="ECO:0000259" key="7">
    <source>
        <dbReference type="PROSITE" id="PS51462"/>
    </source>
</evidence>
<evidence type="ECO:0000256" key="1">
    <source>
        <dbReference type="ARBA" id="ARBA00001936"/>
    </source>
</evidence>
<keyword evidence="6" id="KW-0464">Manganese</keyword>
<sequence>MDFKDFLTLLPDFKSAGLPADKAHALLSPPERMRLMQSIDFNSISPREAAVMLLVYPRNDKACFVLILRNSYEGVHSSQMALPGGKKESFDLDFGQTALRETHEEVGIEPDHIQIVRELSAVYIPPSNFMVHPFLGISQEELIFKPDPREVAGIVEVSLDDFLSDSALIEVTRPTSYATELKVPAFRIDGHIVWGATAMILSEFKEVIKTLIKS</sequence>
<evidence type="ECO:0000313" key="8">
    <source>
        <dbReference type="EMBL" id="NMH27789.1"/>
    </source>
</evidence>
<protein>
    <submittedName>
        <fullName evidence="8">CoA pyrophosphatase</fullName>
    </submittedName>
</protein>
<keyword evidence="9" id="KW-1185">Reference proteome</keyword>
<dbReference type="Gene3D" id="3.90.79.10">
    <property type="entry name" value="Nucleoside Triphosphate Pyrophosphohydrolase"/>
    <property type="match status" value="1"/>
</dbReference>
<evidence type="ECO:0000256" key="5">
    <source>
        <dbReference type="ARBA" id="ARBA00022842"/>
    </source>
</evidence>
<accession>A0A972FKN3</accession>
<dbReference type="InterPro" id="IPR045121">
    <property type="entry name" value="CoAse"/>
</dbReference>
<keyword evidence="3" id="KW-0479">Metal-binding</keyword>
<comment type="caution">
    <text evidence="8">The sequence shown here is derived from an EMBL/GenBank/DDBJ whole genome shotgun (WGS) entry which is preliminary data.</text>
</comment>
<reference evidence="8" key="1">
    <citation type="submission" date="2020-02" db="EMBL/GenBank/DDBJ databases">
        <title>Flavobacterium sp. genome.</title>
        <authorList>
            <person name="Jung H.S."/>
            <person name="Baek J.H."/>
            <person name="Jeon C.O."/>
        </authorList>
    </citation>
    <scope>NUCLEOTIDE SEQUENCE</scope>
    <source>
        <strain evidence="8">SE-s28</strain>
    </source>
</reference>
<dbReference type="EMBL" id="JAAMPU010000103">
    <property type="protein sequence ID" value="NMH27789.1"/>
    <property type="molecule type" value="Genomic_DNA"/>
</dbReference>
<dbReference type="SUPFAM" id="SSF55811">
    <property type="entry name" value="Nudix"/>
    <property type="match status" value="1"/>
</dbReference>
<dbReference type="InterPro" id="IPR000086">
    <property type="entry name" value="NUDIX_hydrolase_dom"/>
</dbReference>
<evidence type="ECO:0000256" key="3">
    <source>
        <dbReference type="ARBA" id="ARBA00022723"/>
    </source>
</evidence>
<dbReference type="CDD" id="cd03426">
    <property type="entry name" value="NUDIX_CoAse_Nudt7"/>
    <property type="match status" value="1"/>
</dbReference>
<dbReference type="InterPro" id="IPR015797">
    <property type="entry name" value="NUDIX_hydrolase-like_dom_sf"/>
</dbReference>
<dbReference type="GO" id="GO:0046872">
    <property type="term" value="F:metal ion binding"/>
    <property type="evidence" value="ECO:0007669"/>
    <property type="project" value="UniProtKB-KW"/>
</dbReference>
<dbReference type="RefSeq" id="WP_169526796.1">
    <property type="nucleotide sequence ID" value="NZ_JAAMPU010000103.1"/>
</dbReference>
<evidence type="ECO:0000256" key="2">
    <source>
        <dbReference type="ARBA" id="ARBA00001946"/>
    </source>
</evidence>
<keyword evidence="4" id="KW-0378">Hydrolase</keyword>
<dbReference type="AlphaFoldDB" id="A0A972FKN3"/>
<evidence type="ECO:0000256" key="6">
    <source>
        <dbReference type="ARBA" id="ARBA00023211"/>
    </source>
</evidence>
<comment type="cofactor">
    <cofactor evidence="2">
        <name>Mg(2+)</name>
        <dbReference type="ChEBI" id="CHEBI:18420"/>
    </cofactor>
</comment>
<gene>
    <name evidence="8" type="ORF">G6047_07080</name>
</gene>
<comment type="cofactor">
    <cofactor evidence="1">
        <name>Mn(2+)</name>
        <dbReference type="ChEBI" id="CHEBI:29035"/>
    </cofactor>
</comment>
<dbReference type="Proteomes" id="UP000712080">
    <property type="component" value="Unassembled WGS sequence"/>
</dbReference>
<dbReference type="GO" id="GO:0010945">
    <property type="term" value="F:coenzyme A diphosphatase activity"/>
    <property type="evidence" value="ECO:0007669"/>
    <property type="project" value="InterPro"/>
</dbReference>
<name>A0A972FKN3_9FLAO</name>
<feature type="domain" description="Nudix hydrolase" evidence="7">
    <location>
        <begin position="46"/>
        <end position="182"/>
    </location>
</feature>
<dbReference type="Pfam" id="PF00293">
    <property type="entry name" value="NUDIX"/>
    <property type="match status" value="1"/>
</dbReference>
<dbReference type="PANTHER" id="PTHR12992">
    <property type="entry name" value="NUDIX HYDROLASE"/>
    <property type="match status" value="1"/>
</dbReference>
<keyword evidence="5" id="KW-0460">Magnesium</keyword>
<dbReference type="PROSITE" id="PS51462">
    <property type="entry name" value="NUDIX"/>
    <property type="match status" value="1"/>
</dbReference>
<dbReference type="PANTHER" id="PTHR12992:SF11">
    <property type="entry name" value="MITOCHONDRIAL COENZYME A DIPHOSPHATASE NUDT8"/>
    <property type="match status" value="1"/>
</dbReference>
<evidence type="ECO:0000313" key="9">
    <source>
        <dbReference type="Proteomes" id="UP000712080"/>
    </source>
</evidence>
<proteinExistence type="predicted"/>
<organism evidence="8 9">
    <name type="scientific">Flavobacterium silvaticum</name>
    <dbReference type="NCBI Taxonomy" id="1852020"/>
    <lineage>
        <taxon>Bacteria</taxon>
        <taxon>Pseudomonadati</taxon>
        <taxon>Bacteroidota</taxon>
        <taxon>Flavobacteriia</taxon>
        <taxon>Flavobacteriales</taxon>
        <taxon>Flavobacteriaceae</taxon>
        <taxon>Flavobacterium</taxon>
    </lineage>
</organism>
<evidence type="ECO:0000256" key="4">
    <source>
        <dbReference type="ARBA" id="ARBA00022801"/>
    </source>
</evidence>